<dbReference type="Pfam" id="PF05768">
    <property type="entry name" value="Glrx-like"/>
    <property type="match status" value="1"/>
</dbReference>
<organism evidence="3">
    <name type="scientific">freshwater metagenome</name>
    <dbReference type="NCBI Taxonomy" id="449393"/>
    <lineage>
        <taxon>unclassified sequences</taxon>
        <taxon>metagenomes</taxon>
        <taxon>ecological metagenomes</taxon>
    </lineage>
</organism>
<dbReference type="EMBL" id="CAEZUG010000009">
    <property type="protein sequence ID" value="CAB4586714.1"/>
    <property type="molecule type" value="Genomic_DNA"/>
</dbReference>
<dbReference type="InterPro" id="IPR036249">
    <property type="entry name" value="Thioredoxin-like_sf"/>
</dbReference>
<dbReference type="PANTHER" id="PTHR33558">
    <property type="entry name" value="GLUTAREDOXIN-LIKE PROTEIN C5ORF63 HOMOLOG"/>
    <property type="match status" value="1"/>
</dbReference>
<dbReference type="Gene3D" id="3.40.30.10">
    <property type="entry name" value="Glutaredoxin"/>
    <property type="match status" value="1"/>
</dbReference>
<evidence type="ECO:0000313" key="1">
    <source>
        <dbReference type="EMBL" id="CAB4586714.1"/>
    </source>
</evidence>
<reference evidence="3" key="1">
    <citation type="submission" date="2020-05" db="EMBL/GenBank/DDBJ databases">
        <authorList>
            <person name="Chiriac C."/>
            <person name="Salcher M."/>
            <person name="Ghai R."/>
            <person name="Kavagutti S V."/>
        </authorList>
    </citation>
    <scope>NUCLEOTIDE SEQUENCE</scope>
</reference>
<dbReference type="PANTHER" id="PTHR33558:SF1">
    <property type="entry name" value="GLUTAREDOXIN-LIKE PROTEIN C5ORF63 HOMOLOG"/>
    <property type="match status" value="1"/>
</dbReference>
<protein>
    <submittedName>
        <fullName evidence="3">Unannotated protein</fullName>
    </submittedName>
</protein>
<dbReference type="AlphaFoldDB" id="A0A6J6TKL2"/>
<dbReference type="SUPFAM" id="SSF52833">
    <property type="entry name" value="Thioredoxin-like"/>
    <property type="match status" value="1"/>
</dbReference>
<dbReference type="InterPro" id="IPR008554">
    <property type="entry name" value="Glutaredoxin-like"/>
</dbReference>
<evidence type="ECO:0000313" key="2">
    <source>
        <dbReference type="EMBL" id="CAB4652315.1"/>
    </source>
</evidence>
<sequence>MVDSADRELSKQTDRLARSIVTVFTRHGCHLCHVAIELLEGMSSELDFSVEKIYIDGNESLEKLYGEQIPVIQIDGAHHDFFRVDPERFRSSLEKHRQHQ</sequence>
<dbReference type="EMBL" id="CAEZZB010000070">
    <property type="protein sequence ID" value="CAB4747283.1"/>
    <property type="molecule type" value="Genomic_DNA"/>
</dbReference>
<name>A0A6J6TKL2_9ZZZZ</name>
<evidence type="ECO:0000313" key="3">
    <source>
        <dbReference type="EMBL" id="CAB4747283.1"/>
    </source>
</evidence>
<dbReference type="EMBL" id="CAEZWQ010000001">
    <property type="protein sequence ID" value="CAB4652315.1"/>
    <property type="molecule type" value="Genomic_DNA"/>
</dbReference>
<proteinExistence type="predicted"/>
<gene>
    <name evidence="1" type="ORF">UFOPK1795_00304</name>
    <name evidence="2" type="ORF">UFOPK2275_00003</name>
    <name evidence="3" type="ORF">UFOPK2816_00647</name>
</gene>
<dbReference type="InterPro" id="IPR052565">
    <property type="entry name" value="Glutaredoxin-like_YDR286C"/>
</dbReference>
<accession>A0A6J6TKL2</accession>